<evidence type="ECO:0000313" key="8">
    <source>
        <dbReference type="EMBL" id="KAJ8758986.1"/>
    </source>
</evidence>
<evidence type="ECO:0000256" key="3">
    <source>
        <dbReference type="ARBA" id="ARBA00022692"/>
    </source>
</evidence>
<evidence type="ECO:0000256" key="4">
    <source>
        <dbReference type="ARBA" id="ARBA00022989"/>
    </source>
</evidence>
<feature type="transmembrane region" description="Helical" evidence="6">
    <location>
        <begin position="97"/>
        <end position="119"/>
    </location>
</feature>
<feature type="transmembrane region" description="Helical" evidence="6">
    <location>
        <begin position="131"/>
        <end position="152"/>
    </location>
</feature>
<keyword evidence="4 6" id="KW-1133">Transmembrane helix</keyword>
<evidence type="ECO:0000313" key="9">
    <source>
        <dbReference type="Proteomes" id="UP001159364"/>
    </source>
</evidence>
<dbReference type="EMBL" id="JAIWQS010000007">
    <property type="protein sequence ID" value="KAJ8758986.1"/>
    <property type="molecule type" value="Genomic_DNA"/>
</dbReference>
<feature type="transmembrane region" description="Helical" evidence="6">
    <location>
        <begin position="35"/>
        <end position="57"/>
    </location>
</feature>
<proteinExistence type="inferred from homology"/>
<organism evidence="8 9">
    <name type="scientific">Erythroxylum novogranatense</name>
    <dbReference type="NCBI Taxonomy" id="1862640"/>
    <lineage>
        <taxon>Eukaryota</taxon>
        <taxon>Viridiplantae</taxon>
        <taxon>Streptophyta</taxon>
        <taxon>Embryophyta</taxon>
        <taxon>Tracheophyta</taxon>
        <taxon>Spermatophyta</taxon>
        <taxon>Magnoliopsida</taxon>
        <taxon>eudicotyledons</taxon>
        <taxon>Gunneridae</taxon>
        <taxon>Pentapetalae</taxon>
        <taxon>rosids</taxon>
        <taxon>fabids</taxon>
        <taxon>Malpighiales</taxon>
        <taxon>Erythroxylaceae</taxon>
        <taxon>Erythroxylum</taxon>
    </lineage>
</organism>
<feature type="transmembrane region" description="Helical" evidence="6">
    <location>
        <begin position="172"/>
        <end position="195"/>
    </location>
</feature>
<keyword evidence="5 6" id="KW-0472">Membrane</keyword>
<comment type="similarity">
    <text evidence="2 6">Belongs to the drug/metabolite transporter (DMT) superfamily. Plant drug/metabolite exporter (P-DME) (TC 2.A.7.4) family.</text>
</comment>
<accession>A0AAV8SXX2</accession>
<dbReference type="Pfam" id="PF00892">
    <property type="entry name" value="EamA"/>
    <property type="match status" value="2"/>
</dbReference>
<protein>
    <recommendedName>
        <fullName evidence="6">WAT1-related protein</fullName>
    </recommendedName>
</protein>
<keyword evidence="9" id="KW-1185">Reference proteome</keyword>
<evidence type="ECO:0000256" key="6">
    <source>
        <dbReference type="RuleBase" id="RU363077"/>
    </source>
</evidence>
<evidence type="ECO:0000256" key="1">
    <source>
        <dbReference type="ARBA" id="ARBA00004141"/>
    </source>
</evidence>
<dbReference type="InterPro" id="IPR037185">
    <property type="entry name" value="EmrE-like"/>
</dbReference>
<dbReference type="AlphaFoldDB" id="A0AAV8SXX2"/>
<feature type="transmembrane region" description="Helical" evidence="6">
    <location>
        <begin position="271"/>
        <end position="289"/>
    </location>
</feature>
<comment type="caution">
    <text evidence="8">The sequence shown here is derived from an EMBL/GenBank/DDBJ whole genome shotgun (WGS) entry which is preliminary data.</text>
</comment>
<keyword evidence="3 6" id="KW-0812">Transmembrane</keyword>
<evidence type="ECO:0000259" key="7">
    <source>
        <dbReference type="Pfam" id="PF00892"/>
    </source>
</evidence>
<dbReference type="GO" id="GO:0016020">
    <property type="term" value="C:membrane"/>
    <property type="evidence" value="ECO:0007669"/>
    <property type="project" value="UniProtKB-SubCell"/>
</dbReference>
<dbReference type="PANTHER" id="PTHR31218">
    <property type="entry name" value="WAT1-RELATED PROTEIN"/>
    <property type="match status" value="1"/>
</dbReference>
<feature type="domain" description="EamA" evidence="7">
    <location>
        <begin position="10"/>
        <end position="140"/>
    </location>
</feature>
<feature type="transmembrane region" description="Helical" evidence="6">
    <location>
        <begin position="241"/>
        <end position="259"/>
    </location>
</feature>
<name>A0AAV8SXX2_9ROSI</name>
<dbReference type="Proteomes" id="UP001159364">
    <property type="component" value="Linkage Group LG07"/>
</dbReference>
<dbReference type="InterPro" id="IPR030184">
    <property type="entry name" value="WAT1-related"/>
</dbReference>
<feature type="transmembrane region" description="Helical" evidence="6">
    <location>
        <begin position="207"/>
        <end position="229"/>
    </location>
</feature>
<evidence type="ECO:0000256" key="2">
    <source>
        <dbReference type="ARBA" id="ARBA00007635"/>
    </source>
</evidence>
<reference evidence="8 9" key="1">
    <citation type="submission" date="2021-09" db="EMBL/GenBank/DDBJ databases">
        <title>Genomic insights and catalytic innovation underlie evolution of tropane alkaloids biosynthesis.</title>
        <authorList>
            <person name="Wang Y.-J."/>
            <person name="Tian T."/>
            <person name="Huang J.-P."/>
            <person name="Huang S.-X."/>
        </authorList>
    </citation>
    <scope>NUCLEOTIDE SEQUENCE [LARGE SCALE GENOMIC DNA]</scope>
    <source>
        <strain evidence="8">KIB-2018</strain>
        <tissue evidence="8">Leaf</tissue>
    </source>
</reference>
<dbReference type="GO" id="GO:0022857">
    <property type="term" value="F:transmembrane transporter activity"/>
    <property type="evidence" value="ECO:0007669"/>
    <property type="project" value="InterPro"/>
</dbReference>
<feature type="domain" description="EamA" evidence="7">
    <location>
        <begin position="178"/>
        <end position="314"/>
    </location>
</feature>
<sequence length="351" mass="38325">MWVSAVTAIMILLEFFEVGMNTVNKVAMNRGLSRFVLVVYSNFLAIILLLSSTFIFYRKRTTPTLTWCVIWRILILGILSCSGQFATYVGIGYSTPTLASAMTDLTPAFTFIFSIVLRMEKFDLRTKSSQAKSIGTVALITGGLIVTLYKGLPLTGLSSSSQILEDQLLLPMSSWVLGGVFLALHSLILALIFNVQIWIIRDYPAELIVTLICCVVVAIISAIVCLFAERNSNAWRIGPDIKLIAIGYSGVFAGAIRSVAHLWACHKRGPIYASMFKPLGMVIAVFMGVPLLGDTLYLGSVIGAVVIALGFYSVIWGKAQEKQATKDKETCCFVSSSPQVPLLQDRPNGNV</sequence>
<feature type="transmembrane region" description="Helical" evidence="6">
    <location>
        <begin position="295"/>
        <end position="316"/>
    </location>
</feature>
<evidence type="ECO:0000256" key="5">
    <source>
        <dbReference type="ARBA" id="ARBA00023136"/>
    </source>
</evidence>
<comment type="subcellular location">
    <subcellularLocation>
        <location evidence="1 6">Membrane</location>
        <topology evidence="1 6">Multi-pass membrane protein</topology>
    </subcellularLocation>
</comment>
<feature type="transmembrane region" description="Helical" evidence="6">
    <location>
        <begin position="69"/>
        <end position="91"/>
    </location>
</feature>
<gene>
    <name evidence="8" type="ORF">K2173_003224</name>
</gene>
<dbReference type="InterPro" id="IPR000620">
    <property type="entry name" value="EamA_dom"/>
</dbReference>
<dbReference type="SUPFAM" id="SSF103481">
    <property type="entry name" value="Multidrug resistance efflux transporter EmrE"/>
    <property type="match status" value="2"/>
</dbReference>